<dbReference type="Gene3D" id="2.170.140.10">
    <property type="entry name" value="Chitin binding domain"/>
    <property type="match status" value="1"/>
</dbReference>
<keyword evidence="1" id="KW-0732">Signal</keyword>
<proteinExistence type="predicted"/>
<dbReference type="EMBL" id="JABXBU010002072">
    <property type="protein sequence ID" value="KAF8778345.1"/>
    <property type="molecule type" value="Genomic_DNA"/>
</dbReference>
<reference evidence="3" key="1">
    <citation type="journal article" date="2020" name="bioRxiv">
        <title>Chromosome-level reference genome of the European wasp spider Argiope bruennichi: a resource for studies on range expansion and evolutionary adaptation.</title>
        <authorList>
            <person name="Sheffer M.M."/>
            <person name="Hoppe A."/>
            <person name="Krehenwinkel H."/>
            <person name="Uhl G."/>
            <person name="Kuss A.W."/>
            <person name="Jensen L."/>
            <person name="Jensen C."/>
            <person name="Gillespie R.G."/>
            <person name="Hoff K.J."/>
            <person name="Prost S."/>
        </authorList>
    </citation>
    <scope>NUCLEOTIDE SEQUENCE</scope>
</reference>
<dbReference type="SUPFAM" id="SSF57625">
    <property type="entry name" value="Invertebrate chitin-binding proteins"/>
    <property type="match status" value="1"/>
</dbReference>
<dbReference type="InterPro" id="IPR036508">
    <property type="entry name" value="Chitin-bd_dom_sf"/>
</dbReference>
<dbReference type="GO" id="GO:0008061">
    <property type="term" value="F:chitin binding"/>
    <property type="evidence" value="ECO:0007669"/>
    <property type="project" value="InterPro"/>
</dbReference>
<dbReference type="Proteomes" id="UP000807504">
    <property type="component" value="Unassembled WGS sequence"/>
</dbReference>
<reference evidence="3" key="2">
    <citation type="submission" date="2020-06" db="EMBL/GenBank/DDBJ databases">
        <authorList>
            <person name="Sheffer M."/>
        </authorList>
    </citation>
    <scope>NUCLEOTIDE SEQUENCE</scope>
</reference>
<feature type="signal peptide" evidence="1">
    <location>
        <begin position="1"/>
        <end position="17"/>
    </location>
</feature>
<organism evidence="3 4">
    <name type="scientific">Argiope bruennichi</name>
    <name type="common">Wasp spider</name>
    <name type="synonym">Aranea bruennichi</name>
    <dbReference type="NCBI Taxonomy" id="94029"/>
    <lineage>
        <taxon>Eukaryota</taxon>
        <taxon>Metazoa</taxon>
        <taxon>Ecdysozoa</taxon>
        <taxon>Arthropoda</taxon>
        <taxon>Chelicerata</taxon>
        <taxon>Arachnida</taxon>
        <taxon>Araneae</taxon>
        <taxon>Araneomorphae</taxon>
        <taxon>Entelegynae</taxon>
        <taxon>Araneoidea</taxon>
        <taxon>Araneidae</taxon>
        <taxon>Argiope</taxon>
    </lineage>
</organism>
<dbReference type="SMART" id="SM00494">
    <property type="entry name" value="ChtBD2"/>
    <property type="match status" value="1"/>
</dbReference>
<dbReference type="PROSITE" id="PS50940">
    <property type="entry name" value="CHIT_BIND_II"/>
    <property type="match status" value="1"/>
</dbReference>
<name>A0A8T0EVM2_ARGBR</name>
<keyword evidence="4" id="KW-1185">Reference proteome</keyword>
<sequence length="447" mass="51875">MDFLYILASFLIANTFAYESTICSENDGISFIADKSTACRAYFLCYNRQTARLMCPTGLAFDDSKSRCVDDSTFTCHEKELLRKKRSAVMVHSISKAQAKESAWHLMESIKTDVLEALKESAPSLYNSIEDNYIPTLKLIKDDIMPIVKQSVMPRVEKIYIYGENLGKRVFKKLHQSWEMSNSTHINVVSFSDIVTDISNDLKPVVKLGRYLSSRTTIRHKRSIMLPRSWFDIVSDFLQPVANVIFKGVTSVAAANDPFLRDYLLPMVYEMMDDPQTATQVREMVWIAKKIYSPIASEFFRTQRYRDSNGVYVQMSNPVLDAAKFRLYNEVKPILSNILERHLQMILYKSAEHLPLITDTLERMQEYSGDEVKDLKHDILLFFAKHSEFLWTNDELFRNVETFTQMKKDLKPIKVKLLKVAMDYLSHSTNSWLNFLFSRNSFLYQVL</sequence>
<dbReference type="GO" id="GO:0005576">
    <property type="term" value="C:extracellular region"/>
    <property type="evidence" value="ECO:0007669"/>
    <property type="project" value="InterPro"/>
</dbReference>
<evidence type="ECO:0000313" key="4">
    <source>
        <dbReference type="Proteomes" id="UP000807504"/>
    </source>
</evidence>
<dbReference type="InterPro" id="IPR002557">
    <property type="entry name" value="Chitin-bd_dom"/>
</dbReference>
<dbReference type="AlphaFoldDB" id="A0A8T0EVM2"/>
<accession>A0A8T0EVM2</accession>
<feature type="chain" id="PRO_5035814351" description="Chitin-binding type-2 domain-containing protein" evidence="1">
    <location>
        <begin position="18"/>
        <end position="447"/>
    </location>
</feature>
<evidence type="ECO:0000256" key="1">
    <source>
        <dbReference type="SAM" id="SignalP"/>
    </source>
</evidence>
<evidence type="ECO:0000313" key="3">
    <source>
        <dbReference type="EMBL" id="KAF8778345.1"/>
    </source>
</evidence>
<dbReference type="Pfam" id="PF01607">
    <property type="entry name" value="CBM_14"/>
    <property type="match status" value="1"/>
</dbReference>
<protein>
    <recommendedName>
        <fullName evidence="2">Chitin-binding type-2 domain-containing protein</fullName>
    </recommendedName>
</protein>
<comment type="caution">
    <text evidence="3">The sequence shown here is derived from an EMBL/GenBank/DDBJ whole genome shotgun (WGS) entry which is preliminary data.</text>
</comment>
<feature type="domain" description="Chitin-binding type-2" evidence="2">
    <location>
        <begin position="20"/>
        <end position="78"/>
    </location>
</feature>
<evidence type="ECO:0000259" key="2">
    <source>
        <dbReference type="PROSITE" id="PS50940"/>
    </source>
</evidence>
<gene>
    <name evidence="3" type="ORF">HNY73_015076</name>
</gene>